<dbReference type="EMBL" id="GIFC01017521">
    <property type="protein sequence ID" value="MXU99604.1"/>
    <property type="molecule type" value="Transcribed_RNA"/>
</dbReference>
<evidence type="ECO:0000256" key="3">
    <source>
        <dbReference type="SAM" id="MobiDB-lite"/>
    </source>
</evidence>
<comment type="similarity">
    <text evidence="1">Belongs to the DNase II family.</text>
</comment>
<evidence type="ECO:0000256" key="2">
    <source>
        <dbReference type="ARBA" id="ARBA00022801"/>
    </source>
</evidence>
<accession>A0A6B0VCR8</accession>
<feature type="chain" id="PRO_5025683937" evidence="4">
    <location>
        <begin position="19"/>
        <end position="468"/>
    </location>
</feature>
<sequence length="468" mass="53521">MQIVFLVALYLLANRVRAGDDVYCRDERNKKVEWFIMYKFPANGVNYTQVKRGFNTNGLQFAYFDANTKNLTYWNMSSETLYSQENPLAYTLAKLFAKKKSSDIAYVTYNDQPYTGEEEPAKEPDGHRGKEYAHSKGILMADATSGMWLVHSTPQFPVNVHMGEFNMTRTARKNGQYFMCLTVPPTEVDAIAELLLIQSVIVNHKYGPESVVKKYPHLQALIKGKPIPPTTDVKIVPIKGINRTVFTAIAKPPRWKKDIYTHVITEQAKSDIWVQSWRRPMFGWLYPVCDRNYSVKDVEWLRFYFNKTSYLEYSYLNDHSKFAVAVNTSLFCFSSLNRGSTQFHRGGELLCRDNETVAGLFRRTVAKVEACDATDPSGNPRPPTVPGDAITTKKPWKWPTTSKRPPGAWTTRTPGNKPTKSVKPKPTRKPTKKPVVTKTTKKPTTKKTKQTKKPKLQKAQKTKKYKTQ</sequence>
<proteinExistence type="inferred from homology"/>
<dbReference type="AlphaFoldDB" id="A0A6B0VCR8"/>
<dbReference type="InterPro" id="IPR004947">
    <property type="entry name" value="DNase_II"/>
</dbReference>
<evidence type="ECO:0000256" key="1">
    <source>
        <dbReference type="ARBA" id="ARBA00007527"/>
    </source>
</evidence>
<feature type="compositionally biased region" description="Basic residues" evidence="3">
    <location>
        <begin position="439"/>
        <end position="468"/>
    </location>
</feature>
<dbReference type="Pfam" id="PF03265">
    <property type="entry name" value="DNase_II"/>
    <property type="match status" value="1"/>
</dbReference>
<keyword evidence="2" id="KW-0378">Hydrolase</keyword>
<keyword evidence="4" id="KW-0732">Signal</keyword>
<dbReference type="CDD" id="cd09120">
    <property type="entry name" value="PLDc_DNaseII_1"/>
    <property type="match status" value="1"/>
</dbReference>
<organism evidence="5">
    <name type="scientific">Ixodes ricinus</name>
    <name type="common">Common tick</name>
    <name type="synonym">Acarus ricinus</name>
    <dbReference type="NCBI Taxonomy" id="34613"/>
    <lineage>
        <taxon>Eukaryota</taxon>
        <taxon>Metazoa</taxon>
        <taxon>Ecdysozoa</taxon>
        <taxon>Arthropoda</taxon>
        <taxon>Chelicerata</taxon>
        <taxon>Arachnida</taxon>
        <taxon>Acari</taxon>
        <taxon>Parasitiformes</taxon>
        <taxon>Ixodida</taxon>
        <taxon>Ixodoidea</taxon>
        <taxon>Ixodidae</taxon>
        <taxon>Ixodinae</taxon>
        <taxon>Ixodes</taxon>
    </lineage>
</organism>
<evidence type="ECO:0000256" key="4">
    <source>
        <dbReference type="SAM" id="SignalP"/>
    </source>
</evidence>
<evidence type="ECO:0000313" key="5">
    <source>
        <dbReference type="EMBL" id="MXU99604.1"/>
    </source>
</evidence>
<feature type="compositionally biased region" description="Basic residues" evidence="3">
    <location>
        <begin position="420"/>
        <end position="432"/>
    </location>
</feature>
<protein>
    <submittedName>
        <fullName evidence="5">Putative endonuclease</fullName>
    </submittedName>
</protein>
<feature type="region of interest" description="Disordered" evidence="3">
    <location>
        <begin position="371"/>
        <end position="468"/>
    </location>
</feature>
<feature type="signal peptide" evidence="4">
    <location>
        <begin position="1"/>
        <end position="18"/>
    </location>
</feature>
<keyword evidence="5" id="KW-0255">Endonuclease</keyword>
<reference evidence="5" key="1">
    <citation type="submission" date="2019-12" db="EMBL/GenBank/DDBJ databases">
        <title>An insight into the sialome of adult female Ixodes ricinus ticks feeding for 6 days.</title>
        <authorList>
            <person name="Perner J."/>
            <person name="Ribeiro J.M.C."/>
        </authorList>
    </citation>
    <scope>NUCLEOTIDE SEQUENCE</scope>
    <source>
        <strain evidence="5">Semi-engorged</strain>
        <tissue evidence="5">Salivary glands</tissue>
    </source>
</reference>
<dbReference type="PANTHER" id="PTHR10858:SF23">
    <property type="entry name" value="DEOXYRIBONUCLEASE II"/>
    <property type="match status" value="1"/>
</dbReference>
<name>A0A6B0VCR8_IXORI</name>
<dbReference type="GO" id="GO:0004531">
    <property type="term" value="F:deoxyribonuclease II activity"/>
    <property type="evidence" value="ECO:0007669"/>
    <property type="project" value="InterPro"/>
</dbReference>
<keyword evidence="5" id="KW-0540">Nuclease</keyword>
<dbReference type="GO" id="GO:0006309">
    <property type="term" value="P:apoptotic DNA fragmentation"/>
    <property type="evidence" value="ECO:0007669"/>
    <property type="project" value="TreeGrafter"/>
</dbReference>
<feature type="compositionally biased region" description="Low complexity" evidence="3">
    <location>
        <begin position="397"/>
        <end position="406"/>
    </location>
</feature>
<dbReference type="PANTHER" id="PTHR10858">
    <property type="entry name" value="DEOXYRIBONUCLEASE II"/>
    <property type="match status" value="1"/>
</dbReference>